<reference evidence="5 6" key="1">
    <citation type="submission" date="2020-08" db="EMBL/GenBank/DDBJ databases">
        <title>Plant Genome Project.</title>
        <authorList>
            <person name="Zhang R.-G."/>
        </authorList>
    </citation>
    <scope>NUCLEOTIDE SEQUENCE [LARGE SCALE GENOMIC DNA]</scope>
    <source>
        <tissue evidence="5">Rhizome</tissue>
    </source>
</reference>
<dbReference type="GO" id="GO:0006397">
    <property type="term" value="P:mRNA processing"/>
    <property type="evidence" value="ECO:0007669"/>
    <property type="project" value="UniProtKB-KW"/>
</dbReference>
<dbReference type="GO" id="GO:0003723">
    <property type="term" value="F:RNA binding"/>
    <property type="evidence" value="ECO:0007669"/>
    <property type="project" value="UniProtKB-UniRule"/>
</dbReference>
<feature type="compositionally biased region" description="Basic and acidic residues" evidence="3">
    <location>
        <begin position="588"/>
        <end position="598"/>
    </location>
</feature>
<name>A0A8J5HUJ6_ZINOF</name>
<dbReference type="GO" id="GO:0005634">
    <property type="term" value="C:nucleus"/>
    <property type="evidence" value="ECO:0007669"/>
    <property type="project" value="UniProtKB-SubCell"/>
</dbReference>
<keyword evidence="2" id="KW-0694">RNA-binding</keyword>
<feature type="compositionally biased region" description="Polar residues" evidence="3">
    <location>
        <begin position="469"/>
        <end position="484"/>
    </location>
</feature>
<dbReference type="SMART" id="SM00360">
    <property type="entry name" value="RRM"/>
    <property type="match status" value="1"/>
</dbReference>
<sequence length="781" mass="85542">MDHGSGGFYRNEAISAVQDEDQLYGEDEDYDDLYSDVNVGEGFHQTFHGGDNVRRSGEEKGSEPLPPPVSPLMPRIVQQQQQQLVVETSEKIQIPGIAGEAKIERAVVRSGAFQEQGFTGVDESMVAPRLAAAPPPQPPVPTGRPDIGHPAGGFQQIQSVNDNDSFQIESFQRQGGGFGNEGFQRQGGGVGNVVPVVNANGGDAGGSGGAGGTTLFVGDLHWWTTDAELEAELCKYGQVKEVRFYDERASGKSKGYCQVDFYDPIAATACKEGMNGHIFNGRPCVVALASPFSVRRMGESQMNKNQQVTSTSQPPAPPQKGRGGGGPPVGNNFGRGGGGGGGGGNWGRGGGMGNRGPMNNMRNRMGPMGGRGIMGNGGMVPPPPQALHPGSMLGQGFDPMGYGVAMGRMAAGFGGFPAGAAGAPFPGMMPPFPPVVAPHVNPAFFGRGLAPGGVGMWSNPNMGGWGGEDQSSYGDDAASDQQYGEASHGKDWMAERDRYGGPERRNEKENEMGSGQDWPDRRHRDGKERDSEREKEMSRERDRERERDRDREKERERDRERVREGDREGDRHRDDRDRHGDHYRHRDRGPERDDDWTKARSSRPRSSTIDILLDAALIAGPRYFNLGILIRVWLIHLTEEGFYGRDHKISSLPRTQCSKVPICAVRCFVDETVMWQQRGCGERWRLCTEIGSSVVKSSYATRSMALCRRHCGAAQQRRLVWAEISTRSLHYSEHKVRMMSTLLYGDNKHMVIHRSARRRCFYRLSYLSGDSAGCSHLSVIN</sequence>
<dbReference type="EMBL" id="JACMSC010000001">
    <property type="protein sequence ID" value="KAG6536156.1"/>
    <property type="molecule type" value="Genomic_DNA"/>
</dbReference>
<feature type="compositionally biased region" description="Basic and acidic residues" evidence="3">
    <location>
        <begin position="487"/>
        <end position="511"/>
    </location>
</feature>
<dbReference type="AlphaFoldDB" id="A0A8J5HUJ6"/>
<feature type="compositionally biased region" description="Gly residues" evidence="3">
    <location>
        <begin position="321"/>
        <end position="354"/>
    </location>
</feature>
<dbReference type="SUPFAM" id="SSF54928">
    <property type="entry name" value="RNA-binding domain, RBD"/>
    <property type="match status" value="1"/>
</dbReference>
<dbReference type="Proteomes" id="UP000734854">
    <property type="component" value="Unassembled WGS sequence"/>
</dbReference>
<feature type="region of interest" description="Disordered" evidence="3">
    <location>
        <begin position="1"/>
        <end position="22"/>
    </location>
</feature>
<evidence type="ECO:0000256" key="2">
    <source>
        <dbReference type="PROSITE-ProRule" id="PRU00176"/>
    </source>
</evidence>
<dbReference type="PROSITE" id="PS50102">
    <property type="entry name" value="RRM"/>
    <property type="match status" value="1"/>
</dbReference>
<comment type="similarity">
    <text evidence="1">Belongs to the RRM CPSF6/7 family.</text>
</comment>
<feature type="compositionally biased region" description="Low complexity" evidence="3">
    <location>
        <begin position="355"/>
        <end position="366"/>
    </location>
</feature>
<dbReference type="InterPro" id="IPR012677">
    <property type="entry name" value="Nucleotide-bd_a/b_plait_sf"/>
</dbReference>
<evidence type="ECO:0000259" key="4">
    <source>
        <dbReference type="PROSITE" id="PS50102"/>
    </source>
</evidence>
<evidence type="ECO:0000313" key="6">
    <source>
        <dbReference type="Proteomes" id="UP000734854"/>
    </source>
</evidence>
<evidence type="ECO:0000256" key="1">
    <source>
        <dbReference type="ARBA" id="ARBA00006265"/>
    </source>
</evidence>
<dbReference type="Gene3D" id="3.30.70.330">
    <property type="match status" value="1"/>
</dbReference>
<gene>
    <name evidence="5" type="ORF">ZIOFF_001205</name>
</gene>
<feature type="region of interest" description="Disordered" evidence="3">
    <location>
        <begin position="41"/>
        <end position="70"/>
    </location>
</feature>
<feature type="domain" description="RRM" evidence="4">
    <location>
        <begin position="213"/>
        <end position="291"/>
    </location>
</feature>
<dbReference type="CDD" id="cd12372">
    <property type="entry name" value="RRM_CFIm68_CFIm59"/>
    <property type="match status" value="1"/>
</dbReference>
<dbReference type="PANTHER" id="PTHR23204">
    <property type="entry name" value="CLEAVAGE AND POLYADENYLATION SPECIFIC FACTOR"/>
    <property type="match status" value="1"/>
</dbReference>
<feature type="region of interest" description="Disordered" evidence="3">
    <location>
        <begin position="460"/>
        <end position="601"/>
    </location>
</feature>
<feature type="compositionally biased region" description="Polar residues" evidence="3">
    <location>
        <begin position="300"/>
        <end position="313"/>
    </location>
</feature>
<evidence type="ECO:0000256" key="3">
    <source>
        <dbReference type="SAM" id="MobiDB-lite"/>
    </source>
</evidence>
<proteinExistence type="inferred from homology"/>
<organism evidence="5 6">
    <name type="scientific">Zingiber officinale</name>
    <name type="common">Ginger</name>
    <name type="synonym">Amomum zingiber</name>
    <dbReference type="NCBI Taxonomy" id="94328"/>
    <lineage>
        <taxon>Eukaryota</taxon>
        <taxon>Viridiplantae</taxon>
        <taxon>Streptophyta</taxon>
        <taxon>Embryophyta</taxon>
        <taxon>Tracheophyta</taxon>
        <taxon>Spermatophyta</taxon>
        <taxon>Magnoliopsida</taxon>
        <taxon>Liliopsida</taxon>
        <taxon>Zingiberales</taxon>
        <taxon>Zingiberaceae</taxon>
        <taxon>Zingiber</taxon>
    </lineage>
</organism>
<dbReference type="InterPro" id="IPR035979">
    <property type="entry name" value="RBD_domain_sf"/>
</dbReference>
<feature type="compositionally biased region" description="Gly residues" evidence="3">
    <location>
        <begin position="367"/>
        <end position="378"/>
    </location>
</feature>
<dbReference type="InterPro" id="IPR000504">
    <property type="entry name" value="RRM_dom"/>
</dbReference>
<feature type="region of interest" description="Disordered" evidence="3">
    <location>
        <begin position="299"/>
        <end position="389"/>
    </location>
</feature>
<accession>A0A8J5HUJ6</accession>
<dbReference type="InterPro" id="IPR034772">
    <property type="entry name" value="CPSF6/7"/>
</dbReference>
<feature type="compositionally biased region" description="Basic and acidic residues" evidence="3">
    <location>
        <begin position="51"/>
        <end position="62"/>
    </location>
</feature>
<keyword evidence="6" id="KW-1185">Reference proteome</keyword>
<feature type="compositionally biased region" description="Basic and acidic residues" evidence="3">
    <location>
        <begin position="518"/>
        <end position="580"/>
    </location>
</feature>
<evidence type="ECO:0000313" key="5">
    <source>
        <dbReference type="EMBL" id="KAG6536156.1"/>
    </source>
</evidence>
<dbReference type="Pfam" id="PF00076">
    <property type="entry name" value="RRM_1"/>
    <property type="match status" value="1"/>
</dbReference>
<comment type="caution">
    <text evidence="5">The sequence shown here is derived from an EMBL/GenBank/DDBJ whole genome shotgun (WGS) entry which is preliminary data.</text>
</comment>
<protein>
    <recommendedName>
        <fullName evidence="4">RRM domain-containing protein</fullName>
    </recommendedName>
</protein>